<evidence type="ECO:0000259" key="13">
    <source>
        <dbReference type="PROSITE" id="PS50126"/>
    </source>
</evidence>
<dbReference type="FunFam" id="3.30.70.1130:FF:000003">
    <property type="entry name" value="Eukaryotic translation initiation factor 2 alpha subunit, putative"/>
    <property type="match status" value="1"/>
</dbReference>
<dbReference type="CDD" id="cd04452">
    <property type="entry name" value="S1_IF2_alpha"/>
    <property type="match status" value="1"/>
</dbReference>
<comment type="subcellular location">
    <subcellularLocation>
        <location evidence="1">Cytoplasm</location>
        <location evidence="1">Stress granule</location>
    </subcellularLocation>
</comment>
<keyword evidence="4" id="KW-0963">Cytoplasm</keyword>
<dbReference type="SUPFAM" id="SSF50249">
    <property type="entry name" value="Nucleic acid-binding proteins"/>
    <property type="match status" value="1"/>
</dbReference>
<accession>A0AAD9LHC0</accession>
<name>A0AAD9LHC0_BABDI</name>
<evidence type="ECO:0000256" key="7">
    <source>
        <dbReference type="ARBA" id="ARBA00022845"/>
    </source>
</evidence>
<comment type="function">
    <text evidence="11">Functions in the early steps of protein synthesis by forming a ternary complex with GTP and initiator tRNA. May regulate protein translation in response to amino acid starvation. May regulate protein at various stages of parasite development.</text>
</comment>
<dbReference type="InterPro" id="IPR011488">
    <property type="entry name" value="TIF_2_asu"/>
</dbReference>
<keyword evidence="9" id="KW-0648">Protein biosynthesis</keyword>
<dbReference type="Gene3D" id="1.10.150.190">
    <property type="entry name" value="Translation initiation factor 2, subunit 1, domain 2"/>
    <property type="match status" value="1"/>
</dbReference>
<evidence type="ECO:0000256" key="1">
    <source>
        <dbReference type="ARBA" id="ARBA00004210"/>
    </source>
</evidence>
<dbReference type="GO" id="GO:0006417">
    <property type="term" value="P:regulation of translation"/>
    <property type="evidence" value="ECO:0007669"/>
    <property type="project" value="UniProtKB-KW"/>
</dbReference>
<organism evidence="14 15">
    <name type="scientific">Babesia divergens</name>
    <dbReference type="NCBI Taxonomy" id="32595"/>
    <lineage>
        <taxon>Eukaryota</taxon>
        <taxon>Sar</taxon>
        <taxon>Alveolata</taxon>
        <taxon>Apicomplexa</taxon>
        <taxon>Aconoidasida</taxon>
        <taxon>Piroplasmida</taxon>
        <taxon>Babesiidae</taxon>
        <taxon>Babesia</taxon>
    </lineage>
</organism>
<evidence type="ECO:0000256" key="11">
    <source>
        <dbReference type="ARBA" id="ARBA00058648"/>
    </source>
</evidence>
<keyword evidence="6" id="KW-0597">Phosphoprotein</keyword>
<dbReference type="Proteomes" id="UP001195914">
    <property type="component" value="Unassembled WGS sequence"/>
</dbReference>
<evidence type="ECO:0000256" key="2">
    <source>
        <dbReference type="ARBA" id="ARBA00007223"/>
    </source>
</evidence>
<feature type="compositionally biased region" description="Acidic residues" evidence="12">
    <location>
        <begin position="292"/>
        <end position="306"/>
    </location>
</feature>
<evidence type="ECO:0000256" key="9">
    <source>
        <dbReference type="ARBA" id="ARBA00022917"/>
    </source>
</evidence>
<dbReference type="FunFam" id="2.40.50.140:FF:000015">
    <property type="entry name" value="Eukaryotic translation initiation factor 2 subunit alpha"/>
    <property type="match status" value="1"/>
</dbReference>
<evidence type="ECO:0000256" key="5">
    <source>
        <dbReference type="ARBA" id="ARBA00022540"/>
    </source>
</evidence>
<dbReference type="GO" id="GO:0033290">
    <property type="term" value="C:eukaryotic 48S preinitiation complex"/>
    <property type="evidence" value="ECO:0007669"/>
    <property type="project" value="TreeGrafter"/>
</dbReference>
<evidence type="ECO:0000256" key="6">
    <source>
        <dbReference type="ARBA" id="ARBA00022553"/>
    </source>
</evidence>
<protein>
    <recommendedName>
        <fullName evidence="3">Eukaryotic translation initiation factor 2 subunit 1</fullName>
    </recommendedName>
    <alternativeName>
        <fullName evidence="10">Eukaryotic translation initiation factor 2 subunit alpha</fullName>
    </alternativeName>
</protein>
<evidence type="ECO:0000256" key="10">
    <source>
        <dbReference type="ARBA" id="ARBA00033370"/>
    </source>
</evidence>
<dbReference type="GO" id="GO:0010494">
    <property type="term" value="C:cytoplasmic stress granule"/>
    <property type="evidence" value="ECO:0007669"/>
    <property type="project" value="UniProtKB-SubCell"/>
</dbReference>
<dbReference type="PANTHER" id="PTHR10602:SF0">
    <property type="entry name" value="EUKARYOTIC TRANSLATION INITIATION FACTOR 2 SUBUNIT 1"/>
    <property type="match status" value="1"/>
</dbReference>
<feature type="region of interest" description="Disordered" evidence="12">
    <location>
        <begin position="284"/>
        <end position="330"/>
    </location>
</feature>
<dbReference type="GO" id="GO:0043022">
    <property type="term" value="F:ribosome binding"/>
    <property type="evidence" value="ECO:0007669"/>
    <property type="project" value="TreeGrafter"/>
</dbReference>
<dbReference type="GO" id="GO:0003743">
    <property type="term" value="F:translation initiation factor activity"/>
    <property type="evidence" value="ECO:0007669"/>
    <property type="project" value="UniProtKB-KW"/>
</dbReference>
<comment type="caution">
    <text evidence="14">The sequence shown here is derived from an EMBL/GenBank/DDBJ whole genome shotgun (WGS) entry which is preliminary data.</text>
</comment>
<feature type="compositionally biased region" description="Acidic residues" evidence="12">
    <location>
        <begin position="321"/>
        <end position="330"/>
    </location>
</feature>
<dbReference type="Gene3D" id="2.40.50.140">
    <property type="entry name" value="Nucleic acid-binding proteins"/>
    <property type="match status" value="1"/>
</dbReference>
<dbReference type="GO" id="GO:0003723">
    <property type="term" value="F:RNA binding"/>
    <property type="evidence" value="ECO:0007669"/>
    <property type="project" value="UniProtKB-KW"/>
</dbReference>
<dbReference type="InterPro" id="IPR024054">
    <property type="entry name" value="TIF2_asu_middle_sf"/>
</dbReference>
<dbReference type="PROSITE" id="PS50126">
    <property type="entry name" value="S1"/>
    <property type="match status" value="1"/>
</dbReference>
<dbReference type="SMART" id="SM00316">
    <property type="entry name" value="S1"/>
    <property type="match status" value="1"/>
</dbReference>
<dbReference type="SUPFAM" id="SSF116742">
    <property type="entry name" value="eIF2alpha middle domain-like"/>
    <property type="match status" value="1"/>
</dbReference>
<keyword evidence="5 14" id="KW-0396">Initiation factor</keyword>
<dbReference type="PANTHER" id="PTHR10602">
    <property type="entry name" value="EUKARYOTIC TRANSLATION INITIATION FACTOR 2 SUBUNIT 1"/>
    <property type="match status" value="1"/>
</dbReference>
<keyword evidence="15" id="KW-1185">Reference proteome</keyword>
<evidence type="ECO:0000256" key="3">
    <source>
        <dbReference type="ARBA" id="ARBA00020950"/>
    </source>
</evidence>
<dbReference type="Pfam" id="PF00575">
    <property type="entry name" value="S1"/>
    <property type="match status" value="1"/>
</dbReference>
<dbReference type="Gene3D" id="3.30.70.1130">
    <property type="entry name" value="EIF_2_alpha"/>
    <property type="match status" value="1"/>
</dbReference>
<keyword evidence="8" id="KW-0694">RNA-binding</keyword>
<sequence length="330" mass="37196">MLGGNKNTLGDCRFYEQKFPNPGDLLMVKVNRIEAQGVYVSLLEYDDREGLILLSELSKRRYRSINKLVKVGRHEVVLVLRVDPVKGYIDLSKRRVSPEDIVKCEEKFSKAKKVHQTVRHIAQKHNISVEELNRVCIWPLYNRYSNPLDALKEAAINSENVFKGLPIAPEIIDSLIQDIQLRLTPQALKLRCMVDVWCFGPEGIDAVKAALSAAKGTEEVPIIVKLIAPPQYEVVGSCHDKDKGMAVMNKALEDIAKTIHSYVGGEYKQRGDIMIIGDEDERHLENLLETQETSDEDSDESEEEDEGMGRVDESMLPPDSVEADDASDYD</sequence>
<dbReference type="SUPFAM" id="SSF110993">
    <property type="entry name" value="eIF-2-alpha, C-terminal domain"/>
    <property type="match status" value="1"/>
</dbReference>
<dbReference type="InterPro" id="IPR003029">
    <property type="entry name" value="S1_domain"/>
</dbReference>
<evidence type="ECO:0000256" key="12">
    <source>
        <dbReference type="SAM" id="MobiDB-lite"/>
    </source>
</evidence>
<feature type="domain" description="S1 motif" evidence="13">
    <location>
        <begin position="23"/>
        <end position="94"/>
    </location>
</feature>
<reference evidence="14" key="1">
    <citation type="journal article" date="2014" name="Nucleic Acids Res.">
        <title>The evolutionary dynamics of variant antigen genes in Babesia reveal a history of genomic innovation underlying host-parasite interaction.</title>
        <authorList>
            <person name="Jackson A.P."/>
            <person name="Otto T.D."/>
            <person name="Darby A."/>
            <person name="Ramaprasad A."/>
            <person name="Xia D."/>
            <person name="Echaide I.E."/>
            <person name="Farber M."/>
            <person name="Gahlot S."/>
            <person name="Gamble J."/>
            <person name="Gupta D."/>
            <person name="Gupta Y."/>
            <person name="Jackson L."/>
            <person name="Malandrin L."/>
            <person name="Malas T.B."/>
            <person name="Moussa E."/>
            <person name="Nair M."/>
            <person name="Reid A.J."/>
            <person name="Sanders M."/>
            <person name="Sharma J."/>
            <person name="Tracey A."/>
            <person name="Quail M.A."/>
            <person name="Weir W."/>
            <person name="Wastling J.M."/>
            <person name="Hall N."/>
            <person name="Willadsen P."/>
            <person name="Lingelbach K."/>
            <person name="Shiels B."/>
            <person name="Tait A."/>
            <person name="Berriman M."/>
            <person name="Allred D.R."/>
            <person name="Pain A."/>
        </authorList>
    </citation>
    <scope>NUCLEOTIDE SEQUENCE</scope>
    <source>
        <strain evidence="14">1802A</strain>
    </source>
</reference>
<evidence type="ECO:0000313" key="15">
    <source>
        <dbReference type="Proteomes" id="UP001195914"/>
    </source>
</evidence>
<evidence type="ECO:0000313" key="14">
    <source>
        <dbReference type="EMBL" id="KAK1936440.1"/>
    </source>
</evidence>
<dbReference type="InterPro" id="IPR024055">
    <property type="entry name" value="TIF2_asu_C"/>
</dbReference>
<dbReference type="Pfam" id="PF07541">
    <property type="entry name" value="EIF_2_alpha"/>
    <property type="match status" value="1"/>
</dbReference>
<reference evidence="14" key="2">
    <citation type="submission" date="2021-05" db="EMBL/GenBank/DDBJ databases">
        <authorList>
            <person name="Pain A."/>
        </authorList>
    </citation>
    <scope>NUCLEOTIDE SEQUENCE</scope>
    <source>
        <strain evidence="14">1802A</strain>
    </source>
</reference>
<dbReference type="InterPro" id="IPR012340">
    <property type="entry name" value="NA-bd_OB-fold"/>
</dbReference>
<proteinExistence type="inferred from homology"/>
<keyword evidence="7" id="KW-0810">Translation regulation</keyword>
<comment type="similarity">
    <text evidence="2">Belongs to the eIF-2-alpha family.</text>
</comment>
<dbReference type="InterPro" id="IPR044126">
    <property type="entry name" value="S1_IF2_alpha"/>
</dbReference>
<evidence type="ECO:0000256" key="4">
    <source>
        <dbReference type="ARBA" id="ARBA00022490"/>
    </source>
</evidence>
<dbReference type="GO" id="GO:0005850">
    <property type="term" value="C:eukaryotic translation initiation factor 2 complex"/>
    <property type="evidence" value="ECO:0007669"/>
    <property type="project" value="TreeGrafter"/>
</dbReference>
<dbReference type="EMBL" id="JAHBMH010000044">
    <property type="protein sequence ID" value="KAK1936440.1"/>
    <property type="molecule type" value="Genomic_DNA"/>
</dbReference>
<gene>
    <name evidence="14" type="ORF">X943_003500</name>
</gene>
<dbReference type="AlphaFoldDB" id="A0AAD9LHC0"/>
<evidence type="ECO:0000256" key="8">
    <source>
        <dbReference type="ARBA" id="ARBA00022884"/>
    </source>
</evidence>